<accession>A0A4C1ZZ03</accession>
<keyword evidence="3" id="KW-1185">Reference proteome</keyword>
<reference evidence="2 3" key="1">
    <citation type="journal article" date="2019" name="Commun. Biol.">
        <title>The bagworm genome reveals a unique fibroin gene that provides high tensile strength.</title>
        <authorList>
            <person name="Kono N."/>
            <person name="Nakamura H."/>
            <person name="Ohtoshi R."/>
            <person name="Tomita M."/>
            <person name="Numata K."/>
            <person name="Arakawa K."/>
        </authorList>
    </citation>
    <scope>NUCLEOTIDE SEQUENCE [LARGE SCALE GENOMIC DNA]</scope>
</reference>
<evidence type="ECO:0000256" key="1">
    <source>
        <dbReference type="SAM" id="MobiDB-lite"/>
    </source>
</evidence>
<dbReference type="AlphaFoldDB" id="A0A4C1ZZ03"/>
<dbReference type="EMBL" id="BGZK01002217">
    <property type="protein sequence ID" value="GBP91857.1"/>
    <property type="molecule type" value="Genomic_DNA"/>
</dbReference>
<proteinExistence type="predicted"/>
<gene>
    <name evidence="2" type="ORF">EVAR_80995_1</name>
</gene>
<name>A0A4C1ZZ03_EUMVA</name>
<organism evidence="2 3">
    <name type="scientific">Eumeta variegata</name>
    <name type="common">Bagworm moth</name>
    <name type="synonym">Eumeta japonica</name>
    <dbReference type="NCBI Taxonomy" id="151549"/>
    <lineage>
        <taxon>Eukaryota</taxon>
        <taxon>Metazoa</taxon>
        <taxon>Ecdysozoa</taxon>
        <taxon>Arthropoda</taxon>
        <taxon>Hexapoda</taxon>
        <taxon>Insecta</taxon>
        <taxon>Pterygota</taxon>
        <taxon>Neoptera</taxon>
        <taxon>Endopterygota</taxon>
        <taxon>Lepidoptera</taxon>
        <taxon>Glossata</taxon>
        <taxon>Ditrysia</taxon>
        <taxon>Tineoidea</taxon>
        <taxon>Psychidae</taxon>
        <taxon>Oiketicinae</taxon>
        <taxon>Eumeta</taxon>
    </lineage>
</organism>
<sequence>MCRPGNPIFNFVQTFPPHTGAHAPLKIHSPAYSATTKQPTPARYVLPELIRNVSAPPEGTNPSPKLQAWKRSTTSPCPEDRNVANFQSEFKLFSEMATSLTIISLKSAKGHKRLTAITSNEGTTLKRSGLRIYFLANGIQTEPRYSPARVSRVAQEELIDEIPNNNHKRRVILHHEFSHDQTTTKLLKEKNVELVSTLSRKLWIGDERERERKTCSERMRLGKLSYSFFPLSEKKSEEKSQWKRKRDEMGNRIKNGIGNGDRPIDSANVKRLSPQGYKVKITSIEGMRLQPLSP</sequence>
<comment type="caution">
    <text evidence="2">The sequence shown here is derived from an EMBL/GenBank/DDBJ whole genome shotgun (WGS) entry which is preliminary data.</text>
</comment>
<feature type="compositionally biased region" description="Polar residues" evidence="1">
    <location>
        <begin position="60"/>
        <end position="76"/>
    </location>
</feature>
<protein>
    <submittedName>
        <fullName evidence="2">Uncharacterized protein</fullName>
    </submittedName>
</protein>
<feature type="region of interest" description="Disordered" evidence="1">
    <location>
        <begin position="237"/>
        <end position="271"/>
    </location>
</feature>
<evidence type="ECO:0000313" key="3">
    <source>
        <dbReference type="Proteomes" id="UP000299102"/>
    </source>
</evidence>
<feature type="compositionally biased region" description="Basic and acidic residues" evidence="1">
    <location>
        <begin position="237"/>
        <end position="251"/>
    </location>
</feature>
<feature type="region of interest" description="Disordered" evidence="1">
    <location>
        <begin position="53"/>
        <end position="77"/>
    </location>
</feature>
<evidence type="ECO:0000313" key="2">
    <source>
        <dbReference type="EMBL" id="GBP91857.1"/>
    </source>
</evidence>
<dbReference type="Proteomes" id="UP000299102">
    <property type="component" value="Unassembled WGS sequence"/>
</dbReference>